<comment type="subcellular location">
    <subcellularLocation>
        <location evidence="2">Mitochondrion</location>
    </subcellularLocation>
</comment>
<evidence type="ECO:0000259" key="12">
    <source>
        <dbReference type="Pfam" id="PF02771"/>
    </source>
</evidence>
<comment type="caution">
    <text evidence="14">The sequence shown here is derived from an EMBL/GenBank/DDBJ whole genome shotgun (WGS) entry which is preliminary data.</text>
</comment>
<evidence type="ECO:0000259" key="13">
    <source>
        <dbReference type="Pfam" id="PF21343"/>
    </source>
</evidence>
<proteinExistence type="inferred from homology"/>
<feature type="domain" description="Acyl-CoA dehydrogenase/oxidase C-terminal" evidence="10">
    <location>
        <begin position="318"/>
        <end position="449"/>
    </location>
</feature>
<evidence type="ECO:0000256" key="2">
    <source>
        <dbReference type="ARBA" id="ARBA00004173"/>
    </source>
</evidence>
<evidence type="ECO:0008006" key="16">
    <source>
        <dbReference type="Google" id="ProtNLM"/>
    </source>
</evidence>
<evidence type="ECO:0000313" key="14">
    <source>
        <dbReference type="EMBL" id="KAF2884296.1"/>
    </source>
</evidence>
<dbReference type="InterPro" id="IPR036250">
    <property type="entry name" value="AcylCo_DH-like_C"/>
</dbReference>
<dbReference type="Pfam" id="PF02771">
    <property type="entry name" value="Acyl-CoA_dh_N"/>
    <property type="match status" value="1"/>
</dbReference>
<dbReference type="Pfam" id="PF02770">
    <property type="entry name" value="Acyl-CoA_dh_M"/>
    <property type="match status" value="1"/>
</dbReference>
<name>A0A8K0G352_IGNLU</name>
<evidence type="ECO:0000256" key="3">
    <source>
        <dbReference type="ARBA" id="ARBA00009347"/>
    </source>
</evidence>
<dbReference type="InterPro" id="IPR046373">
    <property type="entry name" value="Acyl-CoA_Oxase/DH_mid-dom_sf"/>
</dbReference>
<dbReference type="Gene3D" id="2.40.110.10">
    <property type="entry name" value="Butyryl-CoA Dehydrogenase, subunit A, domain 2"/>
    <property type="match status" value="1"/>
</dbReference>
<dbReference type="Gene3D" id="1.20.140.10">
    <property type="entry name" value="Butyryl-CoA Dehydrogenase, subunit A, domain 3"/>
    <property type="match status" value="2"/>
</dbReference>
<keyword evidence="7 9" id="KW-0560">Oxidoreductase</keyword>
<evidence type="ECO:0000259" key="11">
    <source>
        <dbReference type="Pfam" id="PF02770"/>
    </source>
</evidence>
<sequence length="648" mass="73450">MNNLLSLRTVYSSSIKKCIKELNKRPIQLYSTQTAIKIQEEKDQNKELLKEFERISNITVKVRTKKPQKPPFVKNLHVGVFDTDILTYPELEKEDFENLNKQLEPVKNYFNDVTQQQKPFNIHSDFAENLRNLRLFGLQGSQLLNGRELNVTESCRFNDVLSSNTSSVTALLNNDLLVFQALLKKGTDEQKKKYLPQLISGKSLSAFCMLEDNLTDSCKFKTNAKIGNDKKSWIINGEKSWVVNGDVADLFLVMANTEFINKLGIKETKLTAFLVEKDFGNITSSPCEAVGAEGTDISNVKFNNVTVPVDNILGEINGADVILSSILPEFRISSGIACSGILRVLMKNLINYCTHTNSGNTCITETDYIQSVVADITLSLYATESVTYLTAGLLDQYENQDCQVESAITKVFSTEETCASISKCMELIGPASYMKDHWCNILHRDALAHLMLNETNSNLKMSIALLGLQHAGLKIQDTIKMVRNPLFYPSQMFKRMWTQRRQAADKPKLTLNLADYLHPSAIIPSEMLEYCVLRLQFATEILLARYGPEVVNKHIELKRLAECAKDIYVMTACLGRASRSYCIGLQNAEYEMLLATAYCINAVERVKYKVKQIYDGSYATNDDNCRKIARRVFHFKKYFPEHPLTRNF</sequence>
<dbReference type="SUPFAM" id="SSF56645">
    <property type="entry name" value="Acyl-CoA dehydrogenase NM domain-like"/>
    <property type="match status" value="1"/>
</dbReference>
<evidence type="ECO:0000256" key="7">
    <source>
        <dbReference type="ARBA" id="ARBA00023002"/>
    </source>
</evidence>
<evidence type="ECO:0000259" key="10">
    <source>
        <dbReference type="Pfam" id="PF00441"/>
    </source>
</evidence>
<evidence type="ECO:0000256" key="1">
    <source>
        <dbReference type="ARBA" id="ARBA00001974"/>
    </source>
</evidence>
<reference evidence="14" key="1">
    <citation type="submission" date="2019-08" db="EMBL/GenBank/DDBJ databases">
        <title>The genome of the North American firefly Photinus pyralis.</title>
        <authorList>
            <consortium name="Photinus pyralis genome working group"/>
            <person name="Fallon T.R."/>
            <person name="Sander Lower S.E."/>
            <person name="Weng J.-K."/>
        </authorList>
    </citation>
    <scope>NUCLEOTIDE SEQUENCE</scope>
    <source>
        <strain evidence="14">TRF0915ILg1</strain>
        <tissue evidence="14">Whole body</tissue>
    </source>
</reference>
<comment type="similarity">
    <text evidence="3 9">Belongs to the acyl-CoA dehydrogenase family.</text>
</comment>
<keyword evidence="4 9" id="KW-0285">Flavoprotein</keyword>
<dbReference type="GO" id="GO:0003995">
    <property type="term" value="F:acyl-CoA dehydrogenase activity"/>
    <property type="evidence" value="ECO:0007669"/>
    <property type="project" value="TreeGrafter"/>
</dbReference>
<evidence type="ECO:0000256" key="6">
    <source>
        <dbReference type="ARBA" id="ARBA00022946"/>
    </source>
</evidence>
<evidence type="ECO:0000256" key="9">
    <source>
        <dbReference type="RuleBase" id="RU362125"/>
    </source>
</evidence>
<dbReference type="GO" id="GO:0005739">
    <property type="term" value="C:mitochondrion"/>
    <property type="evidence" value="ECO:0007669"/>
    <property type="project" value="UniProtKB-SubCell"/>
</dbReference>
<keyword evidence="8" id="KW-0496">Mitochondrion</keyword>
<dbReference type="Gene3D" id="1.10.540.10">
    <property type="entry name" value="Acyl-CoA dehydrogenase/oxidase, N-terminal domain"/>
    <property type="match status" value="1"/>
</dbReference>
<dbReference type="EMBL" id="VTPC01090204">
    <property type="protein sequence ID" value="KAF2884296.1"/>
    <property type="molecule type" value="Genomic_DNA"/>
</dbReference>
<organism evidence="14 15">
    <name type="scientific">Ignelater luminosus</name>
    <name type="common">Cucubano</name>
    <name type="synonym">Pyrophorus luminosus</name>
    <dbReference type="NCBI Taxonomy" id="2038154"/>
    <lineage>
        <taxon>Eukaryota</taxon>
        <taxon>Metazoa</taxon>
        <taxon>Ecdysozoa</taxon>
        <taxon>Arthropoda</taxon>
        <taxon>Hexapoda</taxon>
        <taxon>Insecta</taxon>
        <taxon>Pterygota</taxon>
        <taxon>Neoptera</taxon>
        <taxon>Endopterygota</taxon>
        <taxon>Coleoptera</taxon>
        <taxon>Polyphaga</taxon>
        <taxon>Elateriformia</taxon>
        <taxon>Elateroidea</taxon>
        <taxon>Elateridae</taxon>
        <taxon>Agrypninae</taxon>
        <taxon>Pyrophorini</taxon>
        <taxon>Ignelater</taxon>
    </lineage>
</organism>
<protein>
    <recommendedName>
        <fullName evidence="16">Acyl-CoA dehydrogenase family member 9, mitochondrial</fullName>
    </recommendedName>
</protein>
<accession>A0A8K0G352</accession>
<keyword evidence="5 9" id="KW-0274">FAD</keyword>
<evidence type="ECO:0000256" key="4">
    <source>
        <dbReference type="ARBA" id="ARBA00022630"/>
    </source>
</evidence>
<dbReference type="SUPFAM" id="SSF47203">
    <property type="entry name" value="Acyl-CoA dehydrogenase C-terminal domain-like"/>
    <property type="match status" value="1"/>
</dbReference>
<evidence type="ECO:0000313" key="15">
    <source>
        <dbReference type="Proteomes" id="UP000801492"/>
    </source>
</evidence>
<dbReference type="Pfam" id="PF21343">
    <property type="entry name" value="ACAD9-ACADV_C"/>
    <property type="match status" value="1"/>
</dbReference>
<dbReference type="GO" id="GO:0006631">
    <property type="term" value="P:fatty acid metabolic process"/>
    <property type="evidence" value="ECO:0007669"/>
    <property type="project" value="UniProtKB-ARBA"/>
</dbReference>
<dbReference type="AlphaFoldDB" id="A0A8K0G352"/>
<dbReference type="PANTHER" id="PTHR43884">
    <property type="entry name" value="ACYL-COA DEHYDROGENASE"/>
    <property type="match status" value="1"/>
</dbReference>
<dbReference type="InterPro" id="IPR009075">
    <property type="entry name" value="AcylCo_DH/oxidase_C"/>
</dbReference>
<dbReference type="InterPro" id="IPR006091">
    <property type="entry name" value="Acyl-CoA_Oxase/DH_mid-dom"/>
</dbReference>
<feature type="domain" description="Acyl-CoA oxidase/dehydrogenase middle" evidence="11">
    <location>
        <begin position="215"/>
        <end position="305"/>
    </location>
</feature>
<evidence type="ECO:0000256" key="8">
    <source>
        <dbReference type="ARBA" id="ARBA00023128"/>
    </source>
</evidence>
<dbReference type="PANTHER" id="PTHR43884:SF9">
    <property type="entry name" value="COMPLEX I ASSEMBLY FACTOR ACAD9, MITOCHONDRIAL"/>
    <property type="match status" value="1"/>
</dbReference>
<dbReference type="GO" id="GO:0050660">
    <property type="term" value="F:flavin adenine dinucleotide binding"/>
    <property type="evidence" value="ECO:0007669"/>
    <property type="project" value="InterPro"/>
</dbReference>
<keyword evidence="6" id="KW-0809">Transit peptide</keyword>
<dbReference type="Proteomes" id="UP000801492">
    <property type="component" value="Unassembled WGS sequence"/>
</dbReference>
<dbReference type="InterPro" id="IPR037069">
    <property type="entry name" value="AcylCoA_DH/ox_N_sf"/>
</dbReference>
<comment type="cofactor">
    <cofactor evidence="1 9">
        <name>FAD</name>
        <dbReference type="ChEBI" id="CHEBI:57692"/>
    </cofactor>
</comment>
<keyword evidence="15" id="KW-1185">Reference proteome</keyword>
<dbReference type="Pfam" id="PF00441">
    <property type="entry name" value="Acyl-CoA_dh_1"/>
    <property type="match status" value="1"/>
</dbReference>
<dbReference type="InterPro" id="IPR049448">
    <property type="entry name" value="ACAD9/ACADV-like_C"/>
</dbReference>
<evidence type="ECO:0000256" key="5">
    <source>
        <dbReference type="ARBA" id="ARBA00022827"/>
    </source>
</evidence>
<feature type="domain" description="Acyl-CoA dehydrogenase/oxidase N-terminal" evidence="12">
    <location>
        <begin position="120"/>
        <end position="202"/>
    </location>
</feature>
<dbReference type="InterPro" id="IPR013786">
    <property type="entry name" value="AcylCoA_DH/ox_N"/>
</dbReference>
<gene>
    <name evidence="14" type="ORF">ILUMI_21888</name>
</gene>
<feature type="domain" description="ACAD9/ACADV-like C-terminal" evidence="13">
    <location>
        <begin position="526"/>
        <end position="637"/>
    </location>
</feature>
<dbReference type="InterPro" id="IPR009100">
    <property type="entry name" value="AcylCoA_DH/oxidase_NM_dom_sf"/>
</dbReference>
<dbReference type="OrthoDB" id="354at2759"/>